<organism evidence="1 2">
    <name type="scientific">Eumeta variegata</name>
    <name type="common">Bagworm moth</name>
    <name type="synonym">Eumeta japonica</name>
    <dbReference type="NCBI Taxonomy" id="151549"/>
    <lineage>
        <taxon>Eukaryota</taxon>
        <taxon>Metazoa</taxon>
        <taxon>Ecdysozoa</taxon>
        <taxon>Arthropoda</taxon>
        <taxon>Hexapoda</taxon>
        <taxon>Insecta</taxon>
        <taxon>Pterygota</taxon>
        <taxon>Neoptera</taxon>
        <taxon>Endopterygota</taxon>
        <taxon>Lepidoptera</taxon>
        <taxon>Glossata</taxon>
        <taxon>Ditrysia</taxon>
        <taxon>Tineoidea</taxon>
        <taxon>Psychidae</taxon>
        <taxon>Oiketicinae</taxon>
        <taxon>Eumeta</taxon>
    </lineage>
</organism>
<gene>
    <name evidence="1" type="ORF">EVAR_68532_1</name>
</gene>
<evidence type="ECO:0000313" key="2">
    <source>
        <dbReference type="Proteomes" id="UP000299102"/>
    </source>
</evidence>
<keyword evidence="2" id="KW-1185">Reference proteome</keyword>
<reference evidence="1 2" key="1">
    <citation type="journal article" date="2019" name="Commun. Biol.">
        <title>The bagworm genome reveals a unique fibroin gene that provides high tensile strength.</title>
        <authorList>
            <person name="Kono N."/>
            <person name="Nakamura H."/>
            <person name="Ohtoshi R."/>
            <person name="Tomita M."/>
            <person name="Numata K."/>
            <person name="Arakawa K."/>
        </authorList>
    </citation>
    <scope>NUCLEOTIDE SEQUENCE [LARGE SCALE GENOMIC DNA]</scope>
</reference>
<sequence>MYVTQPHRGGDTRVRRRERKVVCSVYWRVKLSENETAVSLIIGKARVAPLDTEIRSTDFIDYKRSEVKPVWKSTYLRDDSICHRLAELEEHTTVKCGRWGSTKLNDIDDATRGPPTDFNETHWWFRGPDFLRKKTKMIKWTTYGGGKVMYDFDTSQ</sequence>
<dbReference type="AlphaFoldDB" id="A0A4C1SQA4"/>
<accession>A0A4C1SQA4</accession>
<dbReference type="Proteomes" id="UP000299102">
    <property type="component" value="Unassembled WGS sequence"/>
</dbReference>
<evidence type="ECO:0000313" key="1">
    <source>
        <dbReference type="EMBL" id="GBP04144.1"/>
    </source>
</evidence>
<dbReference type="EMBL" id="BGZK01003736">
    <property type="protein sequence ID" value="GBP04144.1"/>
    <property type="molecule type" value="Genomic_DNA"/>
</dbReference>
<dbReference type="OrthoDB" id="7554397at2759"/>
<proteinExistence type="predicted"/>
<comment type="caution">
    <text evidence="1">The sequence shown here is derived from an EMBL/GenBank/DDBJ whole genome shotgun (WGS) entry which is preliminary data.</text>
</comment>
<protein>
    <submittedName>
        <fullName evidence="1">Uncharacterized protein</fullName>
    </submittedName>
</protein>
<name>A0A4C1SQA4_EUMVA</name>